<accession>A0A6P1TJG6</accession>
<evidence type="ECO:0000259" key="1">
    <source>
        <dbReference type="Pfam" id="PF02915"/>
    </source>
</evidence>
<dbReference type="EMBL" id="CP048000">
    <property type="protein sequence ID" value="QHQ60056.1"/>
    <property type="molecule type" value="Genomic_DNA"/>
</dbReference>
<gene>
    <name evidence="2" type="ORF">Ana3638_04060</name>
</gene>
<dbReference type="SUPFAM" id="SSF47240">
    <property type="entry name" value="Ferritin-like"/>
    <property type="match status" value="1"/>
</dbReference>
<evidence type="ECO:0000313" key="2">
    <source>
        <dbReference type="EMBL" id="QHQ60056.1"/>
    </source>
</evidence>
<dbReference type="Pfam" id="PF02915">
    <property type="entry name" value="Rubrerythrin"/>
    <property type="match status" value="1"/>
</dbReference>
<reference evidence="2 3" key="1">
    <citation type="submission" date="2020-01" db="EMBL/GenBank/DDBJ databases">
        <title>Genome analysis of Anaerocolumna sp. CBA3638.</title>
        <authorList>
            <person name="Kim J."/>
            <person name="Roh S.W."/>
        </authorList>
    </citation>
    <scope>NUCLEOTIDE SEQUENCE [LARGE SCALE GENOMIC DNA]</scope>
    <source>
        <strain evidence="2 3">CBA3638</strain>
    </source>
</reference>
<dbReference type="CDD" id="cd01045">
    <property type="entry name" value="Ferritin_like_AB"/>
    <property type="match status" value="1"/>
</dbReference>
<dbReference type="InterPro" id="IPR012347">
    <property type="entry name" value="Ferritin-like"/>
</dbReference>
<evidence type="ECO:0000313" key="3">
    <source>
        <dbReference type="Proteomes" id="UP000464314"/>
    </source>
</evidence>
<dbReference type="AlphaFoldDB" id="A0A6P1TJG6"/>
<protein>
    <submittedName>
        <fullName evidence="2">Rubrerythrin</fullName>
    </submittedName>
</protein>
<feature type="domain" description="Rubrerythrin diiron-binding" evidence="1">
    <location>
        <begin position="2"/>
        <end position="138"/>
    </location>
</feature>
<name>A0A6P1TJG6_9FIRM</name>
<dbReference type="GO" id="GO:0016491">
    <property type="term" value="F:oxidoreductase activity"/>
    <property type="evidence" value="ECO:0007669"/>
    <property type="project" value="InterPro"/>
</dbReference>
<dbReference type="GO" id="GO:0046872">
    <property type="term" value="F:metal ion binding"/>
    <property type="evidence" value="ECO:0007669"/>
    <property type="project" value="InterPro"/>
</dbReference>
<dbReference type="InterPro" id="IPR009078">
    <property type="entry name" value="Ferritin-like_SF"/>
</dbReference>
<dbReference type="Proteomes" id="UP000464314">
    <property type="component" value="Chromosome"/>
</dbReference>
<keyword evidence="3" id="KW-1185">Reference proteome</keyword>
<proteinExistence type="predicted"/>
<sequence>MDTLELALSLEFDLEKYYEAQAEKNKDNSLSVVFTILAGEEQKHTEILLGKADVLDLDIKDKNILDEARELFTQLRDFKSEIKEFPNQLDSYRMALEMEEKSLKFYKNLHDTAETDKEKETYQYLIKQEDIHCIILEELVKLTTRPEEWVESAEFGIREDY</sequence>
<dbReference type="InterPro" id="IPR003251">
    <property type="entry name" value="Rr_diiron-bd_dom"/>
</dbReference>
<dbReference type="KEGG" id="anr:Ana3638_04060"/>
<organism evidence="2 3">
    <name type="scientific">Anaerocolumna sedimenticola</name>
    <dbReference type="NCBI Taxonomy" id="2696063"/>
    <lineage>
        <taxon>Bacteria</taxon>
        <taxon>Bacillati</taxon>
        <taxon>Bacillota</taxon>
        <taxon>Clostridia</taxon>
        <taxon>Lachnospirales</taxon>
        <taxon>Lachnospiraceae</taxon>
        <taxon>Anaerocolumna</taxon>
    </lineage>
</organism>
<dbReference type="Gene3D" id="1.20.1260.10">
    <property type="match status" value="1"/>
</dbReference>
<dbReference type="RefSeq" id="WP_161836892.1">
    <property type="nucleotide sequence ID" value="NZ_CP048000.1"/>
</dbReference>